<keyword evidence="4" id="KW-0460">Magnesium</keyword>
<reference evidence="6 7" key="1">
    <citation type="journal article" date="2021" name="Comput. Struct. Biotechnol. J.">
        <title>De novo genome assembly of the potent medicinal plant Rehmannia glutinosa using nanopore technology.</title>
        <authorList>
            <person name="Ma L."/>
            <person name="Dong C."/>
            <person name="Song C."/>
            <person name="Wang X."/>
            <person name="Zheng X."/>
            <person name="Niu Y."/>
            <person name="Chen S."/>
            <person name="Feng W."/>
        </authorList>
    </citation>
    <scope>NUCLEOTIDE SEQUENCE [LARGE SCALE GENOMIC DNA]</scope>
    <source>
        <strain evidence="6">DH-2019</strain>
    </source>
</reference>
<dbReference type="InterPro" id="IPR000086">
    <property type="entry name" value="NUDIX_hydrolase_dom"/>
</dbReference>
<dbReference type="InterPro" id="IPR015797">
    <property type="entry name" value="NUDIX_hydrolase-like_dom_sf"/>
</dbReference>
<dbReference type="PANTHER" id="PTHR31835">
    <property type="entry name" value="URIDINE DIPHOSPHATE GLUCOSE PYROPHOSPHATASE"/>
    <property type="match status" value="1"/>
</dbReference>
<keyword evidence="3" id="KW-0378">Hydrolase</keyword>
<evidence type="ECO:0000256" key="4">
    <source>
        <dbReference type="ARBA" id="ARBA00022842"/>
    </source>
</evidence>
<evidence type="ECO:0000256" key="1">
    <source>
        <dbReference type="ARBA" id="ARBA00001946"/>
    </source>
</evidence>
<sequence>METSERLSEIGGGHDRPAFKLLLSCPSGLSPSEVSVVFDQTYDRIPHPDISLENSITEYGGHTLGEGLIPLRILVTFVGTNLNPLWERFLFLSEDDWRRCQHTSNPLGNGAIVVTSDEEVVVLQRSTNVGEFPGHFVFPGGHPEPQEVGIISHHTDGELTHQMVNRKVSQEMFDSIIREVVEEIGVPTASLGKPVFIGISQRVLNVRPTAFFFIKCDLPSKDIQQLYCSAQDGYESTQLYTMSMDLSHAKLMTLNTPPCHDYSPPCKSNLADIASKMPGCHQGGFALYKLMVDAAKENK</sequence>
<gene>
    <name evidence="6" type="ORF">DH2020_000094</name>
</gene>
<evidence type="ECO:0000256" key="2">
    <source>
        <dbReference type="ARBA" id="ARBA00022723"/>
    </source>
</evidence>
<organism evidence="6 7">
    <name type="scientific">Rehmannia glutinosa</name>
    <name type="common">Chinese foxglove</name>
    <dbReference type="NCBI Taxonomy" id="99300"/>
    <lineage>
        <taxon>Eukaryota</taxon>
        <taxon>Viridiplantae</taxon>
        <taxon>Streptophyta</taxon>
        <taxon>Embryophyta</taxon>
        <taxon>Tracheophyta</taxon>
        <taxon>Spermatophyta</taxon>
        <taxon>Magnoliopsida</taxon>
        <taxon>eudicotyledons</taxon>
        <taxon>Gunneridae</taxon>
        <taxon>Pentapetalae</taxon>
        <taxon>asterids</taxon>
        <taxon>lamiids</taxon>
        <taxon>Lamiales</taxon>
        <taxon>Orobanchaceae</taxon>
        <taxon>Rehmannieae</taxon>
        <taxon>Rehmannia</taxon>
    </lineage>
</organism>
<dbReference type="Proteomes" id="UP001318860">
    <property type="component" value="Unassembled WGS sequence"/>
</dbReference>
<accession>A0ABR0XVZ7</accession>
<evidence type="ECO:0000256" key="3">
    <source>
        <dbReference type="ARBA" id="ARBA00022801"/>
    </source>
</evidence>
<feature type="domain" description="Nudix hydrolase" evidence="5">
    <location>
        <begin position="104"/>
        <end position="272"/>
    </location>
</feature>
<protein>
    <recommendedName>
        <fullName evidence="5">Nudix hydrolase domain-containing protein</fullName>
    </recommendedName>
</protein>
<keyword evidence="2" id="KW-0479">Metal-binding</keyword>
<comment type="caution">
    <text evidence="6">The sequence shown here is derived from an EMBL/GenBank/DDBJ whole genome shotgun (WGS) entry which is preliminary data.</text>
</comment>
<evidence type="ECO:0000259" key="5">
    <source>
        <dbReference type="PROSITE" id="PS51462"/>
    </source>
</evidence>
<dbReference type="CDD" id="cd02883">
    <property type="entry name" value="NUDIX_Hydrolase"/>
    <property type="match status" value="1"/>
</dbReference>
<dbReference type="EMBL" id="JABTTQ020000001">
    <property type="protein sequence ID" value="KAK6163230.1"/>
    <property type="molecule type" value="Genomic_DNA"/>
</dbReference>
<dbReference type="Gene3D" id="3.90.79.10">
    <property type="entry name" value="Nucleoside Triphosphate Pyrophosphohydrolase"/>
    <property type="match status" value="1"/>
</dbReference>
<dbReference type="SUPFAM" id="SSF55811">
    <property type="entry name" value="Nudix"/>
    <property type="match status" value="1"/>
</dbReference>
<dbReference type="InterPro" id="IPR055295">
    <property type="entry name" value="NUDT22/NUDT9-like"/>
</dbReference>
<proteinExistence type="predicted"/>
<dbReference type="PROSITE" id="PS51462">
    <property type="entry name" value="NUDIX"/>
    <property type="match status" value="1"/>
</dbReference>
<dbReference type="PANTHER" id="PTHR31835:SF1">
    <property type="entry name" value="URIDINE DIPHOSPHATE GLUCOSE PYROPHOSPHATASE NUDT22"/>
    <property type="match status" value="1"/>
</dbReference>
<name>A0ABR0XVZ7_REHGL</name>
<keyword evidence="7" id="KW-1185">Reference proteome</keyword>
<evidence type="ECO:0000313" key="7">
    <source>
        <dbReference type="Proteomes" id="UP001318860"/>
    </source>
</evidence>
<evidence type="ECO:0000313" key="6">
    <source>
        <dbReference type="EMBL" id="KAK6163230.1"/>
    </source>
</evidence>
<comment type="cofactor">
    <cofactor evidence="1">
        <name>Mg(2+)</name>
        <dbReference type="ChEBI" id="CHEBI:18420"/>
    </cofactor>
</comment>